<evidence type="ECO:0000313" key="2">
    <source>
        <dbReference type="EMBL" id="KPM66864.1"/>
    </source>
</evidence>
<reference evidence="3 5" key="2">
    <citation type="submission" date="2018-10" db="EMBL/GenBank/DDBJ databases">
        <title>An outbreak of IMP-63 producing strain in France.</title>
        <authorList>
            <person name="Bour M."/>
            <person name="Liapis E."/>
            <person name="Plesiat P."/>
        </authorList>
    </citation>
    <scope>NUCLEOTIDE SEQUENCE [LARGE SCALE GENOMIC DNA]</scope>
    <source>
        <strain evidence="3 5">12917</strain>
    </source>
</reference>
<dbReference type="Gene3D" id="2.40.10.220">
    <property type="entry name" value="predicted glycosyltransferase like domains"/>
    <property type="match status" value="1"/>
</dbReference>
<evidence type="ECO:0000313" key="5">
    <source>
        <dbReference type="Proteomes" id="UP000278162"/>
    </source>
</evidence>
<feature type="domain" description="PilZ" evidence="1">
    <location>
        <begin position="10"/>
        <end position="96"/>
    </location>
</feature>
<dbReference type="SUPFAM" id="SSF141371">
    <property type="entry name" value="PilZ domain-like"/>
    <property type="match status" value="1"/>
</dbReference>
<reference evidence="2 4" key="1">
    <citation type="submission" date="2015-10" db="EMBL/GenBank/DDBJ databases">
        <title>Pseudomonas putida clinical strains.</title>
        <authorList>
            <person name="Molina L."/>
            <person name="Udaondo Z."/>
        </authorList>
    </citation>
    <scope>NUCLEOTIDE SEQUENCE [LARGE SCALE GENOMIC DNA]</scope>
    <source>
        <strain evidence="2 4">HB13667</strain>
    </source>
</reference>
<gene>
    <name evidence="3" type="ORF">EFK07_13475</name>
    <name evidence="2" type="ORF">HB13667_08010</name>
</gene>
<dbReference type="OrthoDB" id="5290589at2"/>
<dbReference type="Pfam" id="PF07238">
    <property type="entry name" value="PilZ"/>
    <property type="match status" value="1"/>
</dbReference>
<comment type="caution">
    <text evidence="3">The sequence shown here is derived from an EMBL/GenBank/DDBJ whole genome shotgun (WGS) entry which is preliminary data.</text>
</comment>
<dbReference type="EMBL" id="LKKS01000050">
    <property type="protein sequence ID" value="KPM66864.1"/>
    <property type="molecule type" value="Genomic_DNA"/>
</dbReference>
<dbReference type="KEGG" id="ppud:DW66_2022"/>
<name>A0A059UVE1_PSEPU</name>
<dbReference type="InterPro" id="IPR009875">
    <property type="entry name" value="PilZ_domain"/>
</dbReference>
<dbReference type="PATRIC" id="fig|303.167.peg.2112"/>
<dbReference type="AlphaFoldDB" id="A0A059UVE1"/>
<proteinExistence type="predicted"/>
<protein>
    <submittedName>
        <fullName evidence="3">PilZ domain-containing protein</fullName>
    </submittedName>
    <submittedName>
        <fullName evidence="2">Pilus assembly protein</fullName>
    </submittedName>
</protein>
<dbReference type="GO" id="GO:0035438">
    <property type="term" value="F:cyclic-di-GMP binding"/>
    <property type="evidence" value="ECO:0007669"/>
    <property type="project" value="InterPro"/>
</dbReference>
<dbReference type="GeneID" id="97167184"/>
<sequence>MPHTPSSHGEKRDFIRMRIDTEVSLLHEGQVIAAVCLDLSSGGMQVQAPQRFQVGDHIEVRIESEHPALKGLHASTEVVWIADQPGGQQKFGLRIVAMH</sequence>
<accession>A0A059UVE1</accession>
<dbReference type="RefSeq" id="WP_013971739.1">
    <property type="nucleotide sequence ID" value="NZ_CP007620.1"/>
</dbReference>
<organism evidence="3 5">
    <name type="scientific">Pseudomonas putida</name>
    <name type="common">Arthrobacter siderocapsulatus</name>
    <dbReference type="NCBI Taxonomy" id="303"/>
    <lineage>
        <taxon>Bacteria</taxon>
        <taxon>Pseudomonadati</taxon>
        <taxon>Pseudomonadota</taxon>
        <taxon>Gammaproteobacteria</taxon>
        <taxon>Pseudomonadales</taxon>
        <taxon>Pseudomonadaceae</taxon>
        <taxon>Pseudomonas</taxon>
    </lineage>
</organism>
<evidence type="ECO:0000313" key="3">
    <source>
        <dbReference type="EMBL" id="RNF88525.1"/>
    </source>
</evidence>
<evidence type="ECO:0000259" key="1">
    <source>
        <dbReference type="Pfam" id="PF07238"/>
    </source>
</evidence>
<dbReference type="Proteomes" id="UP000278162">
    <property type="component" value="Unassembled WGS sequence"/>
</dbReference>
<evidence type="ECO:0000313" key="4">
    <source>
        <dbReference type="Proteomes" id="UP000050437"/>
    </source>
</evidence>
<dbReference type="Proteomes" id="UP000050437">
    <property type="component" value="Unassembled WGS sequence"/>
</dbReference>
<dbReference type="EMBL" id="RJAI01000029">
    <property type="protein sequence ID" value="RNF88525.1"/>
    <property type="molecule type" value="Genomic_DNA"/>
</dbReference>